<dbReference type="Gene3D" id="2.160.10.10">
    <property type="entry name" value="Hexapeptide repeat proteins"/>
    <property type="match status" value="1"/>
</dbReference>
<comment type="subcellular location">
    <subcellularLocation>
        <location evidence="1">Cytoplasm</location>
        <location evidence="1">Cytosol</location>
    </subcellularLocation>
</comment>
<dbReference type="Pfam" id="PF00483">
    <property type="entry name" value="NTP_transferase"/>
    <property type="match status" value="1"/>
</dbReference>
<sequence>MRQEAQAIVLAAGPGMRMTSLTSHTPKCLLPLGTLPMLCYPLHLLQQAGFSEVSVVVSEGQEQRVGKMVEQYGLKVDLDVAVVSTAHDPGTADSLRQIASKIKQRSVEEVVVISSDLVTDVALQDVLDQHRSRGADLTMLTSPTPSLQTTPPGPKSKTHLNSDIICTEAGSGRLVYAVAGGDYDECVTLQSSLLNCAAPLLLSASTQDAHLYVMKRWLFDYVLNKESPCADMGSLKAEILPHIVSCQFTDHSSNDKLGLSGAVEREEWDDLVKKYNSSVVPSRHHSLAHLQPPVCLTFHHPGLCVRANTLHTYWHLNRKINELFNQVYPNSEWQLRHPTAVIIERAQVSEDSVVGGGTMVCEKTNIASSVVGKHCRINPLVRLSSSVLGDHVTLASGCVIENSLILASVERKCVIKNCIVTDSNKIEEGKTYSGEVLEATQDFA</sequence>
<dbReference type="EMBL" id="JARAKH010000035">
    <property type="protein sequence ID" value="KAK8384448.1"/>
    <property type="molecule type" value="Genomic_DNA"/>
</dbReference>
<evidence type="ECO:0000256" key="2">
    <source>
        <dbReference type="ARBA" id="ARBA00007878"/>
    </source>
</evidence>
<evidence type="ECO:0000256" key="6">
    <source>
        <dbReference type="ARBA" id="ARBA00044196"/>
    </source>
</evidence>
<keyword evidence="4" id="KW-0396">Initiation factor</keyword>
<comment type="subunit">
    <text evidence="9">Component of the translation initiation factor 2B (eIF2B) complex which is a heterodecamer of two sets of five different subunits: alpha, beta, gamma, delta and epsilon. Subunits alpha, beta and delta comprise a regulatory subcomplex and subunits epsilon and gamma comprise a catalytic subcomplex. Within the complex, the hexameric regulatory complex resides at the center, with the two heterodimeric catalytic subcomplexes bound on opposite sides.</text>
</comment>
<organism evidence="12 13">
    <name type="scientific">Scylla paramamosain</name>
    <name type="common">Mud crab</name>
    <dbReference type="NCBI Taxonomy" id="85552"/>
    <lineage>
        <taxon>Eukaryota</taxon>
        <taxon>Metazoa</taxon>
        <taxon>Ecdysozoa</taxon>
        <taxon>Arthropoda</taxon>
        <taxon>Crustacea</taxon>
        <taxon>Multicrustacea</taxon>
        <taxon>Malacostraca</taxon>
        <taxon>Eumalacostraca</taxon>
        <taxon>Eucarida</taxon>
        <taxon>Decapoda</taxon>
        <taxon>Pleocyemata</taxon>
        <taxon>Brachyura</taxon>
        <taxon>Eubrachyura</taxon>
        <taxon>Portunoidea</taxon>
        <taxon>Portunidae</taxon>
        <taxon>Portuninae</taxon>
        <taxon>Scylla</taxon>
    </lineage>
</organism>
<dbReference type="GO" id="GO:0002183">
    <property type="term" value="P:cytoplasmic translational initiation"/>
    <property type="evidence" value="ECO:0007669"/>
    <property type="project" value="TreeGrafter"/>
</dbReference>
<proteinExistence type="inferred from homology"/>
<accession>A0AAW0T9X1</accession>
<feature type="domain" description="Nucleotidyl transferase" evidence="11">
    <location>
        <begin position="7"/>
        <end position="145"/>
    </location>
</feature>
<dbReference type="PANTHER" id="PTHR45989:SF1">
    <property type="entry name" value="TRANSLATION INITIATION FACTOR EIF-2B SUBUNIT GAMMA"/>
    <property type="match status" value="1"/>
</dbReference>
<dbReference type="PANTHER" id="PTHR45989">
    <property type="entry name" value="TRANSLATION INITIATION FACTOR EIF-2B SUBUNIT GAMMA"/>
    <property type="match status" value="1"/>
</dbReference>
<keyword evidence="5" id="KW-0648">Protein biosynthesis</keyword>
<evidence type="ECO:0000256" key="4">
    <source>
        <dbReference type="ARBA" id="ARBA00022540"/>
    </source>
</evidence>
<evidence type="ECO:0000313" key="12">
    <source>
        <dbReference type="EMBL" id="KAK8384448.1"/>
    </source>
</evidence>
<dbReference type="Proteomes" id="UP001487740">
    <property type="component" value="Unassembled WGS sequence"/>
</dbReference>
<comment type="similarity">
    <text evidence="2">Belongs to the eIF-2B gamma/epsilon subunits family.</text>
</comment>
<dbReference type="InterPro" id="IPR029044">
    <property type="entry name" value="Nucleotide-diphossugar_trans"/>
</dbReference>
<evidence type="ECO:0000256" key="1">
    <source>
        <dbReference type="ARBA" id="ARBA00004514"/>
    </source>
</evidence>
<gene>
    <name evidence="12" type="ORF">O3P69_009330</name>
</gene>
<evidence type="ECO:0000256" key="3">
    <source>
        <dbReference type="ARBA" id="ARBA00022490"/>
    </source>
</evidence>
<dbReference type="GO" id="GO:0005085">
    <property type="term" value="F:guanyl-nucleotide exchange factor activity"/>
    <property type="evidence" value="ECO:0007669"/>
    <property type="project" value="TreeGrafter"/>
</dbReference>
<evidence type="ECO:0000256" key="10">
    <source>
        <dbReference type="SAM" id="MobiDB-lite"/>
    </source>
</evidence>
<dbReference type="SUPFAM" id="SSF53448">
    <property type="entry name" value="Nucleotide-diphospho-sugar transferases"/>
    <property type="match status" value="1"/>
</dbReference>
<comment type="caution">
    <text evidence="12">The sequence shown here is derived from an EMBL/GenBank/DDBJ whole genome shotgun (WGS) entry which is preliminary data.</text>
</comment>
<evidence type="ECO:0000256" key="9">
    <source>
        <dbReference type="ARBA" id="ARBA00046432"/>
    </source>
</evidence>
<keyword evidence="13" id="KW-1185">Reference proteome</keyword>
<evidence type="ECO:0000256" key="7">
    <source>
        <dbReference type="ARBA" id="ARBA00044229"/>
    </source>
</evidence>
<evidence type="ECO:0000256" key="8">
    <source>
        <dbReference type="ARBA" id="ARBA00045373"/>
    </source>
</evidence>
<name>A0AAW0T9X1_SCYPA</name>
<dbReference type="GO" id="GO:0005851">
    <property type="term" value="C:eukaryotic translation initiation factor 2B complex"/>
    <property type="evidence" value="ECO:0007669"/>
    <property type="project" value="TreeGrafter"/>
</dbReference>
<feature type="compositionally biased region" description="Low complexity" evidence="10">
    <location>
        <begin position="137"/>
        <end position="150"/>
    </location>
</feature>
<feature type="region of interest" description="Disordered" evidence="10">
    <location>
        <begin position="137"/>
        <end position="159"/>
    </location>
</feature>
<comment type="function">
    <text evidence="8">Acts as a component of the translation initiation factor 2B (eIF2B) complex, which catalyzes the exchange of GDP for GTP on the eukaryotic initiation factor 2 (eIF2) complex gamma subunit. Its guanine nucleotide exchange factor activity is repressed when bound to eIF2 complex phosphorylated on the alpha subunit, thereby limiting the amount of methionyl-initiator methionine tRNA available to the ribosome and consequently global translation is repressed.</text>
</comment>
<evidence type="ECO:0000259" key="11">
    <source>
        <dbReference type="Pfam" id="PF00483"/>
    </source>
</evidence>
<dbReference type="InterPro" id="IPR005835">
    <property type="entry name" value="NTP_transferase_dom"/>
</dbReference>
<evidence type="ECO:0000313" key="13">
    <source>
        <dbReference type="Proteomes" id="UP001487740"/>
    </source>
</evidence>
<dbReference type="InterPro" id="IPR051960">
    <property type="entry name" value="eIF2B_gamma"/>
</dbReference>
<protein>
    <recommendedName>
        <fullName evidence="6">Translation initiation factor eIF2B subunit gamma</fullName>
    </recommendedName>
    <alternativeName>
        <fullName evidence="7">eIF2B GDP-GTP exchange factor subunit gamma</fullName>
    </alternativeName>
</protein>
<evidence type="ECO:0000256" key="5">
    <source>
        <dbReference type="ARBA" id="ARBA00022917"/>
    </source>
</evidence>
<keyword evidence="3" id="KW-0963">Cytoplasm</keyword>
<dbReference type="GO" id="GO:0003743">
    <property type="term" value="F:translation initiation factor activity"/>
    <property type="evidence" value="ECO:0007669"/>
    <property type="project" value="UniProtKB-KW"/>
</dbReference>
<reference evidence="12 13" key="1">
    <citation type="submission" date="2023-03" db="EMBL/GenBank/DDBJ databases">
        <title>High-quality genome of Scylla paramamosain provides insights in environmental adaptation.</title>
        <authorList>
            <person name="Zhang L."/>
        </authorList>
    </citation>
    <scope>NUCLEOTIDE SEQUENCE [LARGE SCALE GENOMIC DNA]</scope>
    <source>
        <strain evidence="12">LZ_2023a</strain>
        <tissue evidence="12">Muscle</tissue>
    </source>
</reference>
<dbReference type="GO" id="GO:0005829">
    <property type="term" value="C:cytosol"/>
    <property type="evidence" value="ECO:0007669"/>
    <property type="project" value="UniProtKB-SubCell"/>
</dbReference>
<dbReference type="AlphaFoldDB" id="A0AAW0T9X1"/>
<dbReference type="Gene3D" id="3.90.550.10">
    <property type="entry name" value="Spore Coat Polysaccharide Biosynthesis Protein SpsA, Chain A"/>
    <property type="match status" value="1"/>
</dbReference>